<dbReference type="RefSeq" id="WP_090407147.1">
    <property type="nucleotide sequence ID" value="NZ_FNDQ01000007.1"/>
</dbReference>
<dbReference type="SUPFAM" id="SSF53474">
    <property type="entry name" value="alpha/beta-Hydrolases"/>
    <property type="match status" value="1"/>
</dbReference>
<keyword evidence="3" id="KW-0732">Signal</keyword>
<feature type="chain" id="PRO_5017376624" evidence="3">
    <location>
        <begin position="20"/>
        <end position="806"/>
    </location>
</feature>
<dbReference type="GO" id="GO:0006508">
    <property type="term" value="P:proteolysis"/>
    <property type="evidence" value="ECO:0007669"/>
    <property type="project" value="InterPro"/>
</dbReference>
<dbReference type="PANTHER" id="PTHR42776:SF28">
    <property type="entry name" value="GLUTAMYL ENDOPEPTIDASE, CHLOROPLASTIC-RELATED"/>
    <property type="match status" value="1"/>
</dbReference>
<evidence type="ECO:0000313" key="5">
    <source>
        <dbReference type="EMBL" id="SDH57104.1"/>
    </source>
</evidence>
<dbReference type="Gene3D" id="3.40.50.1820">
    <property type="entry name" value="alpha/beta hydrolase"/>
    <property type="match status" value="1"/>
</dbReference>
<keyword evidence="5" id="KW-0031">Aminopeptidase</keyword>
<dbReference type="InterPro" id="IPR001375">
    <property type="entry name" value="Peptidase_S9_cat"/>
</dbReference>
<dbReference type="Pfam" id="PF00326">
    <property type="entry name" value="Peptidase_S9"/>
    <property type="match status" value="1"/>
</dbReference>
<name>A0A1G8DHH1_9FLAO</name>
<sequence>MKIIKTTLLSLFLITSMYAQENITFQKPSQEILELADFERAPSISMDSKLDYMLLTYRSTYKTLMDLNVNEMRLAGLRIDVNTNISSTVTYITNLKVRKVKDTQEVQVKGLPANPRITNITWSPDQSKLAFTNTIENGVELWVLDVKSAQATKLTEANLNANIGNPITWFRDGQSILINQIPANRPNLIDTSKNIPTGPIVSVSEGVVSQNRTYQDLLKNKADETNFETLVTSELYKIDLNGNKTLFKKGDLYVGTSFSPDGEYLMLTTLQKPFSYLVALNRFPMKSVVYTKEGKEVKEVNDIPLNEVMPKGFMAVREGKRNMGWRADKPATLYFVEALDGGDPANEVAYRDEVFNWEAPFNNAPTSIVKLTQRYGGITWGNDDIALVSDQWYDTRNVRTFMINPSTSNENPVKIEDRNSQDAYSDPGNFELKRNEYGRYVLAINDNKMYLIGDGYTSKGQFPFIDEFDIKTKNKKRLYQSNYTDKKESIQSIEDIKKGLVLVSIQSPTEYPNYYFRNIKKKNDLKAITHFKNPFESLNGVYKEVITYKREDGLELSGTLYLPKGYDRKKKAEKLPLLIWAYPREFKDKNSAGQVTNNPNEFTFPYYGSFVYWVSKGYAVLDDASFPIVGEGTEEPNDTYVQQLVANGKAAIDAVDKLGFIDRKRVGVGGHSYGAFMTANLLTYSDLFAVGIARSGAYNRTLTPFGFQTEQRNYWEVPEVYNTMSPFMNAEKMKTPMLLVHGEADNNPGTFTLQTERYFQALKGLGAPVRMVILPKESHSYVAKENILHLLWEQDQFLEKHLKNKK</sequence>
<dbReference type="SUPFAM" id="SSF82171">
    <property type="entry name" value="DPP6 N-terminal domain-like"/>
    <property type="match status" value="1"/>
</dbReference>
<evidence type="ECO:0000259" key="4">
    <source>
        <dbReference type="Pfam" id="PF00326"/>
    </source>
</evidence>
<evidence type="ECO:0000256" key="3">
    <source>
        <dbReference type="SAM" id="SignalP"/>
    </source>
</evidence>
<dbReference type="GO" id="GO:0004252">
    <property type="term" value="F:serine-type endopeptidase activity"/>
    <property type="evidence" value="ECO:0007669"/>
    <property type="project" value="TreeGrafter"/>
</dbReference>
<dbReference type="GO" id="GO:0004177">
    <property type="term" value="F:aminopeptidase activity"/>
    <property type="evidence" value="ECO:0007669"/>
    <property type="project" value="UniProtKB-KW"/>
</dbReference>
<keyword evidence="6" id="KW-1185">Reference proteome</keyword>
<feature type="domain" description="Peptidase S9 prolyl oligopeptidase catalytic" evidence="4">
    <location>
        <begin position="650"/>
        <end position="804"/>
    </location>
</feature>
<reference evidence="6" key="1">
    <citation type="submission" date="2016-10" db="EMBL/GenBank/DDBJ databases">
        <authorList>
            <person name="Varghese N."/>
            <person name="Submissions S."/>
        </authorList>
    </citation>
    <scope>NUCLEOTIDE SEQUENCE [LARGE SCALE GENOMIC DNA]</scope>
    <source>
        <strain evidence="6">DSM 23313</strain>
    </source>
</reference>
<dbReference type="AlphaFoldDB" id="A0A1G8DHH1"/>
<feature type="signal peptide" evidence="3">
    <location>
        <begin position="1"/>
        <end position="19"/>
    </location>
</feature>
<dbReference type="EMBL" id="FNDQ01000007">
    <property type="protein sequence ID" value="SDH57104.1"/>
    <property type="molecule type" value="Genomic_DNA"/>
</dbReference>
<evidence type="ECO:0000313" key="6">
    <source>
        <dbReference type="Proteomes" id="UP000243588"/>
    </source>
</evidence>
<feature type="region of interest" description="Disordered" evidence="2">
    <location>
        <begin position="405"/>
        <end position="426"/>
    </location>
</feature>
<proteinExistence type="predicted"/>
<dbReference type="InterPro" id="IPR011042">
    <property type="entry name" value="6-blade_b-propeller_TolB-like"/>
</dbReference>
<dbReference type="STRING" id="702745.SAMN05421818_10719"/>
<dbReference type="PANTHER" id="PTHR42776">
    <property type="entry name" value="SERINE PEPTIDASE S9 FAMILY MEMBER"/>
    <property type="match status" value="1"/>
</dbReference>
<evidence type="ECO:0000256" key="1">
    <source>
        <dbReference type="ARBA" id="ARBA00022801"/>
    </source>
</evidence>
<keyword evidence="5" id="KW-0645">Protease</keyword>
<evidence type="ECO:0000256" key="2">
    <source>
        <dbReference type="SAM" id="MobiDB-lite"/>
    </source>
</evidence>
<dbReference type="Proteomes" id="UP000243588">
    <property type="component" value="Unassembled WGS sequence"/>
</dbReference>
<organism evidence="5 6">
    <name type="scientific">Myroides phaeus</name>
    <dbReference type="NCBI Taxonomy" id="702745"/>
    <lineage>
        <taxon>Bacteria</taxon>
        <taxon>Pseudomonadati</taxon>
        <taxon>Bacteroidota</taxon>
        <taxon>Flavobacteriia</taxon>
        <taxon>Flavobacteriales</taxon>
        <taxon>Flavobacteriaceae</taxon>
        <taxon>Myroides</taxon>
    </lineage>
</organism>
<gene>
    <name evidence="5" type="ORF">SAMN05421818_10719</name>
</gene>
<protein>
    <submittedName>
        <fullName evidence="5">Dipeptidyl aminopeptidase/acylaminoacyl peptidase</fullName>
    </submittedName>
</protein>
<dbReference type="Gene3D" id="2.120.10.30">
    <property type="entry name" value="TolB, C-terminal domain"/>
    <property type="match status" value="1"/>
</dbReference>
<dbReference type="InterPro" id="IPR029058">
    <property type="entry name" value="AB_hydrolase_fold"/>
</dbReference>
<keyword evidence="1" id="KW-0378">Hydrolase</keyword>
<accession>A0A1G8DHH1</accession>